<evidence type="ECO:0000313" key="2">
    <source>
        <dbReference type="Proteomes" id="UP001186974"/>
    </source>
</evidence>
<comment type="caution">
    <text evidence="1">The sequence shown here is derived from an EMBL/GenBank/DDBJ whole genome shotgun (WGS) entry which is preliminary data.</text>
</comment>
<reference evidence="1" key="1">
    <citation type="submission" date="2024-09" db="EMBL/GenBank/DDBJ databases">
        <title>Black Yeasts Isolated from many extreme environments.</title>
        <authorList>
            <person name="Coleine C."/>
            <person name="Stajich J.E."/>
            <person name="Selbmann L."/>
        </authorList>
    </citation>
    <scope>NUCLEOTIDE SEQUENCE</scope>
    <source>
        <strain evidence="1">CCFEE 5737</strain>
    </source>
</reference>
<gene>
    <name evidence="1" type="ORF">LTS18_010555</name>
</gene>
<accession>A0ACC3DLF3</accession>
<organism evidence="1 2">
    <name type="scientific">Coniosporium uncinatum</name>
    <dbReference type="NCBI Taxonomy" id="93489"/>
    <lineage>
        <taxon>Eukaryota</taxon>
        <taxon>Fungi</taxon>
        <taxon>Dikarya</taxon>
        <taxon>Ascomycota</taxon>
        <taxon>Pezizomycotina</taxon>
        <taxon>Dothideomycetes</taxon>
        <taxon>Dothideomycetes incertae sedis</taxon>
        <taxon>Coniosporium</taxon>
    </lineage>
</organism>
<sequence length="210" mass="22833">MSGYKRSKRVWNRIPAWGQESLEFLYAFLNPPLVGAVIGAVIGLVPALHRLCFSDTTEGGYLNAWLTGSISNIGSLFASLQIIVVGVKLSQSFLKMKHGEESGPVPWGSLVFITFIRFILWPLISIPVIWALATKTSLLDRDPVLWFSMMLMPTGPPAMILTALADVNGSGEVEKMSIAKFLTIQYAITPLLCFSVVGALKATEAAMSAK</sequence>
<keyword evidence="2" id="KW-1185">Reference proteome</keyword>
<proteinExistence type="predicted"/>
<dbReference type="EMBL" id="JAWDJW010002965">
    <property type="protein sequence ID" value="KAK3077335.1"/>
    <property type="molecule type" value="Genomic_DNA"/>
</dbReference>
<dbReference type="Proteomes" id="UP001186974">
    <property type="component" value="Unassembled WGS sequence"/>
</dbReference>
<evidence type="ECO:0000313" key="1">
    <source>
        <dbReference type="EMBL" id="KAK3077335.1"/>
    </source>
</evidence>
<protein>
    <submittedName>
        <fullName evidence="1">Uncharacterized protein</fullName>
    </submittedName>
</protein>
<name>A0ACC3DLF3_9PEZI</name>